<feature type="signal peptide" evidence="1">
    <location>
        <begin position="1"/>
        <end position="28"/>
    </location>
</feature>
<proteinExistence type="predicted"/>
<evidence type="ECO:0000313" key="3">
    <source>
        <dbReference type="Proteomes" id="UP001531129"/>
    </source>
</evidence>
<dbReference type="RefSeq" id="WP_335912990.1">
    <property type="nucleotide sequence ID" value="NZ_JBAMYB010000007.1"/>
</dbReference>
<organism evidence="2 3">
    <name type="scientific">Rhizobium aouanii</name>
    <dbReference type="NCBI Taxonomy" id="3118145"/>
    <lineage>
        <taxon>Bacteria</taxon>
        <taxon>Pseudomonadati</taxon>
        <taxon>Pseudomonadota</taxon>
        <taxon>Alphaproteobacteria</taxon>
        <taxon>Hyphomicrobiales</taxon>
        <taxon>Rhizobiaceae</taxon>
        <taxon>Rhizobium/Agrobacterium group</taxon>
        <taxon>Rhizobium</taxon>
    </lineage>
</organism>
<comment type="caution">
    <text evidence="2">The sequence shown here is derived from an EMBL/GenBank/DDBJ whole genome shotgun (WGS) entry which is preliminary data.</text>
</comment>
<keyword evidence="1" id="KW-0732">Signal</keyword>
<dbReference type="EMBL" id="JBAMYC010000007">
    <property type="protein sequence ID" value="MEI1249278.1"/>
    <property type="molecule type" value="Genomic_DNA"/>
</dbReference>
<dbReference type="Proteomes" id="UP001531129">
    <property type="component" value="Unassembled WGS sequence"/>
</dbReference>
<evidence type="ECO:0000313" key="2">
    <source>
        <dbReference type="EMBL" id="MEI1249278.1"/>
    </source>
</evidence>
<feature type="chain" id="PRO_5045058445" evidence="1">
    <location>
        <begin position="29"/>
        <end position="149"/>
    </location>
</feature>
<name>A0ABU8CM49_9HYPH</name>
<sequence length="149" mass="16070">MKSSLFNWRRLIAVAISLGLAGAVPAHAETLLCVEDVAGGLRFVDGQWQGVKFKTGATQYAITAPASDPLIYQVKQIGKDDVQFTCSRLKFDNGMLSDQISCGGLGWGMIINFAKLRYVEVYSLGYIDDDRSGQNTPSITGGKCSTISP</sequence>
<accession>A0ABU8CM49</accession>
<reference evidence="2 3" key="1">
    <citation type="submission" date="2024-01" db="EMBL/GenBank/DDBJ databases">
        <title>Draft genome sequences of three bacterial strains isolated from Acacia saligna represent a potential new species within the genus Rhizobium.</title>
        <authorList>
            <person name="Tambong J.T."/>
            <person name="Mnasri B."/>
        </authorList>
    </citation>
    <scope>NUCLEOTIDE SEQUENCE [LARGE SCALE GENOMIC DNA]</scope>
    <source>
        <strain evidence="2 3">1AS12I</strain>
    </source>
</reference>
<evidence type="ECO:0000256" key="1">
    <source>
        <dbReference type="SAM" id="SignalP"/>
    </source>
</evidence>
<protein>
    <submittedName>
        <fullName evidence="2">Uncharacterized protein</fullName>
    </submittedName>
</protein>
<gene>
    <name evidence="2" type="ORF">V8Q02_14925</name>
</gene>
<keyword evidence="3" id="KW-1185">Reference proteome</keyword>